<protein>
    <submittedName>
        <fullName evidence="2">Chromosomal replication initiator protein DnaA</fullName>
    </submittedName>
</protein>
<dbReference type="GO" id="GO:0006270">
    <property type="term" value="P:DNA replication initiation"/>
    <property type="evidence" value="ECO:0007669"/>
    <property type="project" value="InterPro"/>
</dbReference>
<dbReference type="Pfam" id="PF08299">
    <property type="entry name" value="Bac_DnaA_C"/>
    <property type="match status" value="1"/>
</dbReference>
<dbReference type="AlphaFoldDB" id="A0A0G1X090"/>
<evidence type="ECO:0000313" key="3">
    <source>
        <dbReference type="Proteomes" id="UP000034661"/>
    </source>
</evidence>
<feature type="non-terminal residue" evidence="2">
    <location>
        <position position="1"/>
    </location>
</feature>
<dbReference type="Proteomes" id="UP000034661">
    <property type="component" value="Unassembled WGS sequence"/>
</dbReference>
<dbReference type="PROSITE" id="PS01008">
    <property type="entry name" value="DNAA"/>
    <property type="match status" value="1"/>
</dbReference>
<sequence>LFGIEMILSAPARQDLSRAGNFEAFGIGFVGFDTHGDILFGPFDDNRESFRPAFRSAGDAVAHGDEFEQAVKAPTRRVSAGEVLEAVASEFGIKTTALKGPKRDRPIARPRQVFMYLCRIELGLTLDDIGGSVGGRDHTTILHGVETITRELSTNLRLLESVEGIKQKLFHLST</sequence>
<comment type="caution">
    <text evidence="2">The sequence shown here is derived from an EMBL/GenBank/DDBJ whole genome shotgun (WGS) entry which is preliminary data.</text>
</comment>
<dbReference type="GO" id="GO:0003688">
    <property type="term" value="F:DNA replication origin binding"/>
    <property type="evidence" value="ECO:0007669"/>
    <property type="project" value="InterPro"/>
</dbReference>
<dbReference type="InterPro" id="IPR018312">
    <property type="entry name" value="Chromosome_initiator_DnaA_CS"/>
</dbReference>
<dbReference type="PANTHER" id="PTHR30050">
    <property type="entry name" value="CHROMOSOMAL REPLICATION INITIATOR PROTEIN DNAA"/>
    <property type="match status" value="1"/>
</dbReference>
<dbReference type="GO" id="GO:0005524">
    <property type="term" value="F:ATP binding"/>
    <property type="evidence" value="ECO:0007669"/>
    <property type="project" value="InterPro"/>
</dbReference>
<evidence type="ECO:0000313" key="2">
    <source>
        <dbReference type="EMBL" id="KKU95983.1"/>
    </source>
</evidence>
<reference evidence="2 3" key="1">
    <citation type="journal article" date="2015" name="Nature">
        <title>rRNA introns, odd ribosomes, and small enigmatic genomes across a large radiation of phyla.</title>
        <authorList>
            <person name="Brown C.T."/>
            <person name="Hug L.A."/>
            <person name="Thomas B.C."/>
            <person name="Sharon I."/>
            <person name="Castelle C.J."/>
            <person name="Singh A."/>
            <person name="Wilkins M.J."/>
            <person name="Williams K.H."/>
            <person name="Banfield J.F."/>
        </authorList>
    </citation>
    <scope>NUCLEOTIDE SEQUENCE [LARGE SCALE GENOMIC DNA]</scope>
</reference>
<dbReference type="GO" id="GO:0005886">
    <property type="term" value="C:plasma membrane"/>
    <property type="evidence" value="ECO:0007669"/>
    <property type="project" value="TreeGrafter"/>
</dbReference>
<name>A0A0G1X090_9BACT</name>
<proteinExistence type="predicted"/>
<dbReference type="Gene3D" id="1.10.1750.10">
    <property type="match status" value="1"/>
</dbReference>
<gene>
    <name evidence="2" type="ORF">UY27_C0006G0031</name>
</gene>
<dbReference type="EMBL" id="LCPJ01000006">
    <property type="protein sequence ID" value="KKU95983.1"/>
    <property type="molecule type" value="Genomic_DNA"/>
</dbReference>
<dbReference type="SUPFAM" id="SSF48295">
    <property type="entry name" value="TrpR-like"/>
    <property type="match status" value="1"/>
</dbReference>
<dbReference type="SMART" id="SM00760">
    <property type="entry name" value="Bac_DnaA_C"/>
    <property type="match status" value="1"/>
</dbReference>
<dbReference type="PANTHER" id="PTHR30050:SF2">
    <property type="entry name" value="CHROMOSOMAL REPLICATION INITIATOR PROTEIN DNAA"/>
    <property type="match status" value="1"/>
</dbReference>
<feature type="domain" description="Chromosomal replication initiator DnaA C-terminal" evidence="1">
    <location>
        <begin position="79"/>
        <end position="148"/>
    </location>
</feature>
<dbReference type="CDD" id="cd06571">
    <property type="entry name" value="Bac_DnaA_C"/>
    <property type="match status" value="1"/>
</dbReference>
<evidence type="ECO:0000259" key="1">
    <source>
        <dbReference type="SMART" id="SM00760"/>
    </source>
</evidence>
<accession>A0A0G1X090</accession>
<dbReference type="InterPro" id="IPR013159">
    <property type="entry name" value="DnaA_C"/>
</dbReference>
<dbReference type="GO" id="GO:0006275">
    <property type="term" value="P:regulation of DNA replication"/>
    <property type="evidence" value="ECO:0007669"/>
    <property type="project" value="InterPro"/>
</dbReference>
<dbReference type="InterPro" id="IPR010921">
    <property type="entry name" value="Trp_repressor/repl_initiator"/>
</dbReference>
<organism evidence="2 3">
    <name type="scientific">Candidatus Gottesmanbacteria bacterium GW2011_GWA1_48_13</name>
    <dbReference type="NCBI Taxonomy" id="1618439"/>
    <lineage>
        <taxon>Bacteria</taxon>
        <taxon>Candidatus Gottesmaniibacteriota</taxon>
    </lineage>
</organism>